<feature type="region of interest" description="Disordered" evidence="1">
    <location>
        <begin position="139"/>
        <end position="180"/>
    </location>
</feature>
<sequence length="232" mass="23388">MVGALVAASLLGAPAVAAERLGGLQVYPGAGPDTASIHVRTSRGCPGTADAYYVKATGHGFPAGGQVVTASTGAGLSHTGPFDAYLALTMMDFAADNHTALQGTYTFTLYCIEAFSQQSFGEFTGSVKFTAPTRYEAVGAARPPSASPSPPAPAQSAGPGAAPADPTAPGPDQAGADATRGSLDPVAAQRPAPRGAGDAWWIWLLATGAALAVAVAIQRRRAWLDAGPRRGR</sequence>
<feature type="chain" id="PRO_5038537094" evidence="3">
    <location>
        <begin position="18"/>
        <end position="232"/>
    </location>
</feature>
<keyword evidence="2" id="KW-0812">Transmembrane</keyword>
<keyword evidence="3" id="KW-0732">Signal</keyword>
<name>A0A8J3NY72_9ACTN</name>
<keyword evidence="5" id="KW-1185">Reference proteome</keyword>
<keyword evidence="2" id="KW-0472">Membrane</keyword>
<feature type="compositionally biased region" description="Low complexity" evidence="1">
    <location>
        <begin position="154"/>
        <end position="178"/>
    </location>
</feature>
<evidence type="ECO:0000313" key="5">
    <source>
        <dbReference type="Proteomes" id="UP000659904"/>
    </source>
</evidence>
<reference evidence="4 5" key="1">
    <citation type="submission" date="2021-01" db="EMBL/GenBank/DDBJ databases">
        <title>Whole genome shotgun sequence of Catellatospora citrea NBRC 14495.</title>
        <authorList>
            <person name="Komaki H."/>
            <person name="Tamura T."/>
        </authorList>
    </citation>
    <scope>NUCLEOTIDE SEQUENCE [LARGE SCALE GENOMIC DNA]</scope>
    <source>
        <strain evidence="4 5">NBRC 14495</strain>
    </source>
</reference>
<proteinExistence type="predicted"/>
<dbReference type="EMBL" id="BONH01000006">
    <property type="protein sequence ID" value="GIF96733.1"/>
    <property type="molecule type" value="Genomic_DNA"/>
</dbReference>
<accession>A0A8J3NY72</accession>
<gene>
    <name evidence="4" type="ORF">Cci01nite_18270</name>
</gene>
<evidence type="ECO:0000256" key="3">
    <source>
        <dbReference type="SAM" id="SignalP"/>
    </source>
</evidence>
<feature type="transmembrane region" description="Helical" evidence="2">
    <location>
        <begin position="200"/>
        <end position="217"/>
    </location>
</feature>
<dbReference type="Proteomes" id="UP000659904">
    <property type="component" value="Unassembled WGS sequence"/>
</dbReference>
<comment type="caution">
    <text evidence="4">The sequence shown here is derived from an EMBL/GenBank/DDBJ whole genome shotgun (WGS) entry which is preliminary data.</text>
</comment>
<feature type="signal peptide" evidence="3">
    <location>
        <begin position="1"/>
        <end position="17"/>
    </location>
</feature>
<evidence type="ECO:0000256" key="2">
    <source>
        <dbReference type="SAM" id="Phobius"/>
    </source>
</evidence>
<evidence type="ECO:0000256" key="1">
    <source>
        <dbReference type="SAM" id="MobiDB-lite"/>
    </source>
</evidence>
<keyword evidence="2" id="KW-1133">Transmembrane helix</keyword>
<dbReference type="AlphaFoldDB" id="A0A8J3NY72"/>
<protein>
    <submittedName>
        <fullName evidence="4">Uncharacterized protein</fullName>
    </submittedName>
</protein>
<evidence type="ECO:0000313" key="4">
    <source>
        <dbReference type="EMBL" id="GIF96733.1"/>
    </source>
</evidence>
<dbReference type="RefSeq" id="WP_120319653.1">
    <property type="nucleotide sequence ID" value="NZ_BONH01000006.1"/>
</dbReference>
<organism evidence="4 5">
    <name type="scientific">Catellatospora citrea</name>
    <dbReference type="NCBI Taxonomy" id="53366"/>
    <lineage>
        <taxon>Bacteria</taxon>
        <taxon>Bacillati</taxon>
        <taxon>Actinomycetota</taxon>
        <taxon>Actinomycetes</taxon>
        <taxon>Micromonosporales</taxon>
        <taxon>Micromonosporaceae</taxon>
        <taxon>Catellatospora</taxon>
    </lineage>
</organism>